<feature type="compositionally biased region" description="Basic and acidic residues" evidence="1">
    <location>
        <begin position="1717"/>
        <end position="1733"/>
    </location>
</feature>
<accession>A0AAV7K1R9</accession>
<feature type="region of interest" description="Disordered" evidence="1">
    <location>
        <begin position="2800"/>
        <end position="2847"/>
    </location>
</feature>
<evidence type="ECO:0000259" key="2">
    <source>
        <dbReference type="PROSITE" id="PS51284"/>
    </source>
</evidence>
<evidence type="ECO:0000313" key="4">
    <source>
        <dbReference type="Proteomes" id="UP001165289"/>
    </source>
</evidence>
<evidence type="ECO:0000313" key="3">
    <source>
        <dbReference type="EMBL" id="KAI6654893.1"/>
    </source>
</evidence>
<dbReference type="EMBL" id="JAKMXF010000221">
    <property type="protein sequence ID" value="KAI6654893.1"/>
    <property type="molecule type" value="Genomic_DNA"/>
</dbReference>
<dbReference type="Proteomes" id="UP001165289">
    <property type="component" value="Unassembled WGS sequence"/>
</dbReference>
<gene>
    <name evidence="3" type="ORF">LOD99_2772</name>
</gene>
<comment type="caution">
    <text evidence="3">The sequence shown here is derived from an EMBL/GenBank/DDBJ whole genome shotgun (WGS) entry which is preliminary data.</text>
</comment>
<feature type="compositionally biased region" description="Acidic residues" evidence="1">
    <location>
        <begin position="2830"/>
        <end position="2847"/>
    </location>
</feature>
<feature type="compositionally biased region" description="Polar residues" evidence="1">
    <location>
        <begin position="2227"/>
        <end position="2239"/>
    </location>
</feature>
<feature type="region of interest" description="Disordered" evidence="1">
    <location>
        <begin position="1"/>
        <end position="26"/>
    </location>
</feature>
<dbReference type="PANTHER" id="PTHR22772">
    <property type="entry name" value="NOVEL ZZ TYPE ZINC FINGER DOMAIN CONTAINING PROTEIN"/>
    <property type="match status" value="1"/>
</dbReference>
<dbReference type="InterPro" id="IPR008979">
    <property type="entry name" value="Galactose-bd-like_sf"/>
</dbReference>
<feature type="compositionally biased region" description="Basic and acidic residues" evidence="1">
    <location>
        <begin position="1875"/>
        <end position="1886"/>
    </location>
</feature>
<protein>
    <submittedName>
        <fullName evidence="3">Zinc finger ZZ-type and EF-hand domain-containing protein 1</fullName>
    </submittedName>
</protein>
<dbReference type="InterPro" id="IPR004939">
    <property type="entry name" value="APC_su10/DOC_dom"/>
</dbReference>
<feature type="region of interest" description="Disordered" evidence="1">
    <location>
        <begin position="1717"/>
        <end position="1807"/>
    </location>
</feature>
<dbReference type="PROSITE" id="PS51284">
    <property type="entry name" value="DOC"/>
    <property type="match status" value="1"/>
</dbReference>
<dbReference type="PANTHER" id="PTHR22772:SF4">
    <property type="entry name" value="ZINC FINGER ZZ-TYPE AND EF-HAND DOMAIN-CONTAINING PROTEIN 1"/>
    <property type="match status" value="1"/>
</dbReference>
<feature type="domain" description="DOC" evidence="2">
    <location>
        <begin position="213"/>
        <end position="394"/>
    </location>
</feature>
<feature type="region of interest" description="Disordered" evidence="1">
    <location>
        <begin position="1865"/>
        <end position="1886"/>
    </location>
</feature>
<feature type="compositionally biased region" description="Polar residues" evidence="1">
    <location>
        <begin position="1794"/>
        <end position="1803"/>
    </location>
</feature>
<feature type="compositionally biased region" description="Basic and acidic residues" evidence="1">
    <location>
        <begin position="1741"/>
        <end position="1790"/>
    </location>
</feature>
<feature type="region of interest" description="Disordered" evidence="1">
    <location>
        <begin position="2223"/>
        <end position="2257"/>
    </location>
</feature>
<dbReference type="SMART" id="SM01337">
    <property type="entry name" value="APC10"/>
    <property type="match status" value="1"/>
</dbReference>
<dbReference type="SUPFAM" id="SSF49785">
    <property type="entry name" value="Galactose-binding domain-like"/>
    <property type="match status" value="1"/>
</dbReference>
<dbReference type="InterPro" id="IPR040099">
    <property type="entry name" value="ZZEF1"/>
</dbReference>
<dbReference type="Pfam" id="PF03256">
    <property type="entry name" value="ANAPC10"/>
    <property type="match status" value="1"/>
</dbReference>
<sequence>MGNIESTNFQDSSTKTPTGLPDSPEMIPGTESFKLSILFNSLLLHEALRLDKSEKIERFQKILSHKSSLQDWLRELSTKGDEWVSKEDMVDKLVQSGIPQENALQFFTHLDDYTIGRLHLPRILDELDNETIRNDIPASVSRLSACVMLPSILDVFLQGDTLLDSQREQARMLNTYVKNCCAPIKALANKELQSFFLLSQSRQQLIKTHFEKFGKTVFEAEKNEDALTSLEGYQMMHRCFSSVQVSSNPSRIDQLFDDNSSTFWQSSGTQGAHFIKIFMLPQVFIEQLSITISSTDNSYTPRIVEVAAGPTENSLRRVAYKTFLRRGSRCQTEVLLNFTTTYYRIIQINIKECAQDGCDTKIRGLHIQGYRSNTIPSFSEQEATYSWLLCILTATASISIATNPTFRNIILTQSNHYLKHITPLSLSSSSDNRPVFINTDFVEQLHTFFNQLLDTPADNQLDLEAYNLLLQFSLAHGYMHLLMPLLQRYINTVVQSSAIDSLRLPCVPLLNRLTKVIQNLEADYVTPLSLRIEQVEGFSKPREELSGLLNHESINPESSDSIAYVSKEDCCVLDLILTESKARPFSVRKLNVLKKDDKSLSPHLCLLFVVPSQYIDPESHKPTNTKQLFELYAKYDNWTIENWNKSQKEKQTYPDLPVACFDMTTDNWSEYVSFDRILVASHCCMVKLIRPKREETGEDEENKKTFSVYALQLFGDIDPSIELQRISNILSEFHTLPLQDSALVDSTTLIFHLFSALISLVRNQIVIINRNSSEVSQAKKMYLTCFVREAHINLDNLSFLAVWNVFLSLEEFGNKFPEHRALSLEIASQLILNCMPFFVTFEKQKRNKECDNLKAKQEALEHILEIINDNSVSEDVISALTGVLETGVLILFPEEDVRVDRLLEGVKLAASTETHPRAQIQTVSALIHYFSSQGVNKSLLGLPNIHEMDLNKEIELDVESIITRVTPFYAILYQRSLQQVESFTTKSENLLNCINIIPLLSSIQNSILNWSYTLALSDKATEYSANFAKIIMCRYLNLIERDISHILKLLNQHIAYEKILDAFNDGLISVILPELVSALHVFISVQGIREYVLHTFQGIVHKFTELAHSIPEFQYTYGVTQQNPENLLSKWERECAYDNYSNKEENEVFMCCGASYLVIEFDNRCNTDSGYDHLEFSDKDGKKYNYSGKVGSSNWPYSITIKGDKLKFRYKSDGGEFFYKFVLSAYGPSGPLHWFRDLYMSLASLFGRFCGENLKINKDSPTKTSLTEEEVILLKSDIGKSIFRGGLQKSRFVRSYSGVHQANTSTDTLITQFLDQMINEEGTTKSQDFLQVCQLTFKQPRYGGYLADKAVRATFAALLWHSQEMREEVGRFESKKETSKISSLITATYRLAESVRPDLLAAKQVLIQKNEDTPDKHIDSDLPLINCIDKAKFLLRFAGLSRITEADKTSPKRSKFSRKKSKLGVSQLIESDPYKELILNFVRRDSYSLDRIQIDMEERAKCAQNRSLTYNFTRDFVLFTTQNPPDTEPHQILSIYLTACFKDFTETPPHYGGNIDGCGLELENRVRESFYSLTQKLFQWIWEKNNFTEILKAPRNFKFLLSILHCLFNNLWNDFDFDFIHEHKLPRLLYITAINLLSITPKSDKEKSELSKVEDYIGWISLIQFHSLSLQLSSRIQDTSCEIEEQYINYAILLFVDCIRELIMSIRAGVMSVKQKEIKKKREEESNKEDKKDKVSKRERRKEEVTDKVTLDEPSLKEIPEEPSQKEIENEVSPKETEDELAPKDKESIEKPNNLITENSDTQTNKEETPVIEEIVKENEITKLNGEDDTQIPEGNIVSKEGTDDTLKLPVETKSIEDKNQPKMEFSASDTLELEPERGSVPKEKSGSEFTVSELKFGEENLTRNLCALGGLAPINPGHARWCLSDVSIQMVICHEVLPLLLDVIKASFLKNSEKIQLLAVSLLIRFVCRVDPQLVDEVMLSLNSNLTIPPSPSLPPGVSFILFLTNLGTMFLQKHKLIQATTVGHYLHQLLTEQSWMTAYLYNLQKNLDILPQSSQPASIFHLLVLAGFPELPAFGMQVEIEQKNSSPLSGLIVQAKEGSNSYEVILKNSRNTRNFIEKDVIIKPSTLSINDKSSLSHILNLTADCLRIPEKSVEQLYITFLLLKTITNYVQGDKSGETLHQTLQSGVLDLFTKLACKPTGIDKKWKIPELEHICMRSYQPEKNRSAVQSPLETSTKPDNGKDKSADAPKIDERDPLANISDEIRSNFFNLQTAFNCKLSVIRAAYEKANKDESTLIENLQRWLTDDKGFQIPEDIQEKSKSWEPLEEDPTPEIPEEMDETLDKGLPKYTPISVDTKEFAIAKDSDKKKKEKEILIPPDKTLKSEYTNACKDSLELFYSLENENLKRSSIKKLLSGLTVLQARQSLFSLIIHWNLEVPLCTAFLESMDVSRLFSLLQCAHKCLDEQKFDKMLDKLVTHISETTKKALGVEASKVLGPIKACTVTKESPHPNSKTFVESKIMVKNAIQYIITPDSQSCFDLENSVLFGSDSEFTENRKEMTGAEFMKEKCVVIHANTLYYKVKTPQLNMDWGWKLQVIVVTAGVLSCFDSACKLLERILSNVEDSNLLPLASVWENLFTACCFHPDEERFKIISLMSLVLKLFTTQNSNKKKPKNGDVVVSKPDPEQRIDLTLLRPLWNYYSKIIDQYTDEKIALRTLKVPPIARMLTDMFTQVELCATACGLERELRMSQVTDYTIDLSLQQGIQNVGLVSIGINSSNIVMEKFVQAKKDYKPSDNHLDGVTFPNLSDPEPNKFNQSLFSGSSTSSEDTSTDDDYYESVDSDWSID</sequence>
<keyword evidence="4" id="KW-1185">Reference proteome</keyword>
<evidence type="ECO:0000256" key="1">
    <source>
        <dbReference type="SAM" id="MobiDB-lite"/>
    </source>
</evidence>
<dbReference type="Gene3D" id="2.60.120.260">
    <property type="entry name" value="Galactose-binding domain-like"/>
    <property type="match status" value="1"/>
</dbReference>
<organism evidence="3 4">
    <name type="scientific">Oopsacas minuta</name>
    <dbReference type="NCBI Taxonomy" id="111878"/>
    <lineage>
        <taxon>Eukaryota</taxon>
        <taxon>Metazoa</taxon>
        <taxon>Porifera</taxon>
        <taxon>Hexactinellida</taxon>
        <taxon>Hexasterophora</taxon>
        <taxon>Lyssacinosida</taxon>
        <taxon>Leucopsacidae</taxon>
        <taxon>Oopsacas</taxon>
    </lineage>
</organism>
<name>A0AAV7K1R9_9METZ</name>
<feature type="compositionally biased region" description="Polar residues" evidence="1">
    <location>
        <begin position="1"/>
        <end position="17"/>
    </location>
</feature>
<feature type="compositionally biased region" description="Basic and acidic residues" evidence="1">
    <location>
        <begin position="2240"/>
        <end position="2257"/>
    </location>
</feature>
<reference evidence="3 4" key="1">
    <citation type="journal article" date="2023" name="BMC Biol.">
        <title>The compact genome of the sponge Oopsacas minuta (Hexactinellida) is lacking key metazoan core genes.</title>
        <authorList>
            <person name="Santini S."/>
            <person name="Schenkelaars Q."/>
            <person name="Jourda C."/>
            <person name="Duchesne M."/>
            <person name="Belahbib H."/>
            <person name="Rocher C."/>
            <person name="Selva M."/>
            <person name="Riesgo A."/>
            <person name="Vervoort M."/>
            <person name="Leys S.P."/>
            <person name="Kodjabachian L."/>
            <person name="Le Bivic A."/>
            <person name="Borchiellini C."/>
            <person name="Claverie J.M."/>
            <person name="Renard E."/>
        </authorList>
    </citation>
    <scope>NUCLEOTIDE SEQUENCE [LARGE SCALE GENOMIC DNA]</scope>
    <source>
        <strain evidence="3">SPO-2</strain>
    </source>
</reference>
<proteinExistence type="predicted"/>